<evidence type="ECO:0000313" key="8">
    <source>
        <dbReference type="Proteomes" id="UP000326331"/>
    </source>
</evidence>
<feature type="transmembrane region" description="Helical" evidence="6">
    <location>
        <begin position="327"/>
        <end position="353"/>
    </location>
</feature>
<dbReference type="InterPro" id="IPR001851">
    <property type="entry name" value="ABC_transp_permease"/>
</dbReference>
<feature type="transmembrane region" description="Helical" evidence="6">
    <location>
        <begin position="50"/>
        <end position="70"/>
    </location>
</feature>
<keyword evidence="5 6" id="KW-0472">Membrane</keyword>
<feature type="transmembrane region" description="Helical" evidence="6">
    <location>
        <begin position="127"/>
        <end position="147"/>
    </location>
</feature>
<dbReference type="Pfam" id="PF02653">
    <property type="entry name" value="BPD_transp_2"/>
    <property type="match status" value="1"/>
</dbReference>
<evidence type="ECO:0000256" key="6">
    <source>
        <dbReference type="SAM" id="Phobius"/>
    </source>
</evidence>
<feature type="transmembrane region" description="Helical" evidence="6">
    <location>
        <begin position="203"/>
        <end position="222"/>
    </location>
</feature>
<dbReference type="PANTHER" id="PTHR30482:SF4">
    <property type="entry name" value="SLR1201 PROTEIN"/>
    <property type="match status" value="1"/>
</dbReference>
<feature type="transmembrane region" description="Helical" evidence="6">
    <location>
        <begin position="291"/>
        <end position="315"/>
    </location>
</feature>
<organism evidence="7 8">
    <name type="scientific">Tepidiforma bonchosmolovskayae</name>
    <dbReference type="NCBI Taxonomy" id="2601677"/>
    <lineage>
        <taxon>Bacteria</taxon>
        <taxon>Bacillati</taxon>
        <taxon>Chloroflexota</taxon>
        <taxon>Tepidiformia</taxon>
        <taxon>Tepidiformales</taxon>
        <taxon>Tepidiformaceae</taxon>
        <taxon>Tepidiforma</taxon>
    </lineage>
</organism>
<name>A0ABX6C3T2_9CHLR</name>
<evidence type="ECO:0000256" key="3">
    <source>
        <dbReference type="ARBA" id="ARBA00022692"/>
    </source>
</evidence>
<dbReference type="CDD" id="cd06581">
    <property type="entry name" value="TM_PBP1_LivM_like"/>
    <property type="match status" value="1"/>
</dbReference>
<keyword evidence="2" id="KW-1003">Cell membrane</keyword>
<dbReference type="InterPro" id="IPR043428">
    <property type="entry name" value="LivM-like"/>
</dbReference>
<dbReference type="InterPro" id="IPR017778">
    <property type="entry name" value="ABC_transptr_urea_perm_UrtC"/>
</dbReference>
<keyword evidence="4 6" id="KW-1133">Transmembrane helix</keyword>
<feature type="transmembrane region" description="Helical" evidence="6">
    <location>
        <begin position="15"/>
        <end position="38"/>
    </location>
</feature>
<evidence type="ECO:0000256" key="1">
    <source>
        <dbReference type="ARBA" id="ARBA00004651"/>
    </source>
</evidence>
<protein>
    <submittedName>
        <fullName evidence="7">Urea ABC transporter permease subunit UrtC</fullName>
    </submittedName>
</protein>
<dbReference type="PANTHER" id="PTHR30482">
    <property type="entry name" value="HIGH-AFFINITY BRANCHED-CHAIN AMINO ACID TRANSPORT SYSTEM PERMEASE"/>
    <property type="match status" value="1"/>
</dbReference>
<evidence type="ECO:0000256" key="4">
    <source>
        <dbReference type="ARBA" id="ARBA00022989"/>
    </source>
</evidence>
<feature type="transmembrane region" description="Helical" evidence="6">
    <location>
        <begin position="250"/>
        <end position="271"/>
    </location>
</feature>
<dbReference type="RefSeq" id="WP_158067770.1">
    <property type="nucleotide sequence ID" value="NZ_CP042829.1"/>
</dbReference>
<reference evidence="7 8" key="2">
    <citation type="submission" date="2019-10" db="EMBL/GenBank/DDBJ databases">
        <title>Thermopilla bonchosmolovskayae gen. nov., sp. nov., a moderately thermophilic Chloroflexi bacterium from a Chukotka hot spring (Arctic, Russia), representing a novel classis Thermopillaia, which include previously uncultivated lineage OLB14.</title>
        <authorList>
            <person name="Kochetkova T.V."/>
            <person name="Zayulina K.S."/>
            <person name="Zhigarkov V.S."/>
            <person name="Minaev N.V."/>
            <person name="Novikov A."/>
            <person name="Toshchakov S.V."/>
            <person name="Elcheninov A.G."/>
            <person name="Kublanov I.V."/>
        </authorList>
    </citation>
    <scope>NUCLEOTIDE SEQUENCE [LARGE SCALE GENOMIC DNA]</scope>
    <source>
        <strain evidence="7 8">3753O</strain>
    </source>
</reference>
<dbReference type="EMBL" id="CP042829">
    <property type="protein sequence ID" value="QFG03821.1"/>
    <property type="molecule type" value="Genomic_DNA"/>
</dbReference>
<evidence type="ECO:0000256" key="5">
    <source>
        <dbReference type="ARBA" id="ARBA00023136"/>
    </source>
</evidence>
<accession>A0ABX6C3T2</accession>
<feature type="transmembrane region" description="Helical" evidence="6">
    <location>
        <begin position="154"/>
        <end position="173"/>
    </location>
</feature>
<reference evidence="7 8" key="1">
    <citation type="submission" date="2019-08" db="EMBL/GenBank/DDBJ databases">
        <authorList>
            <person name="Toschakov S.V."/>
        </authorList>
    </citation>
    <scope>NUCLEOTIDE SEQUENCE [LARGE SCALE GENOMIC DNA]</scope>
    <source>
        <strain evidence="7 8">3753O</strain>
    </source>
</reference>
<evidence type="ECO:0000256" key="2">
    <source>
        <dbReference type="ARBA" id="ARBA00022475"/>
    </source>
</evidence>
<comment type="subcellular location">
    <subcellularLocation>
        <location evidence="1">Cell membrane</location>
        <topology evidence="1">Multi-pass membrane protein</topology>
    </subcellularLocation>
</comment>
<dbReference type="Proteomes" id="UP000326331">
    <property type="component" value="Chromosome"/>
</dbReference>
<evidence type="ECO:0000313" key="7">
    <source>
        <dbReference type="EMBL" id="QFG03821.1"/>
    </source>
</evidence>
<dbReference type="NCBIfam" id="TIGR03408">
    <property type="entry name" value="urea_trans_UrtC"/>
    <property type="match status" value="1"/>
</dbReference>
<keyword evidence="3 6" id="KW-0812">Transmembrane</keyword>
<gene>
    <name evidence="7" type="primary">urtC</name>
    <name evidence="7" type="ORF">Tbon_11125</name>
</gene>
<keyword evidence="8" id="KW-1185">Reference proteome</keyword>
<sequence length="380" mass="40885">MAASASLARPRTRPALGAAVGVIRPLLPVVIIGIILFLAPAFLSDFRQNLLAKFLCLAILAVGIDLMWGYTGMLSLGHGVWFGLGGYAMGMYLKLEDADGRLPDFMNWSGLIAVPWFWKPFEHPWFALPAAVIGPGILAFLVGYLVFRSRVKGAYFSIITQALALILSIFFVGQQQYTGGTNGLTNFSTLFGFSLADRSTQDVLYFLTVAVLVLTMLFATWLTRAPLGSLLVAIRDDEDRVRFSGHNVTLVKAGVFAVSAALAGIAGALYVPQVGIISPANMGIVPSIEFVLLVAVGGRGTITGAVIGAILVSWARSTLSENYPDTWLYFFGALFIGAVLLFPAGIVGTWRALLRRRPAPLRWPRSPAAARLDPRGAAHE</sequence>
<proteinExistence type="predicted"/>
<feature type="transmembrane region" description="Helical" evidence="6">
    <location>
        <begin position="179"/>
        <end position="196"/>
    </location>
</feature>